<dbReference type="PANTHER" id="PTHR30349">
    <property type="entry name" value="PHAGE INTEGRASE-RELATED"/>
    <property type="match status" value="1"/>
</dbReference>
<evidence type="ECO:0000313" key="6">
    <source>
        <dbReference type="Proteomes" id="UP000297641"/>
    </source>
</evidence>
<feature type="domain" description="Tyr recombinase" evidence="4">
    <location>
        <begin position="106"/>
        <end position="279"/>
    </location>
</feature>
<dbReference type="GO" id="GO:0015074">
    <property type="term" value="P:DNA integration"/>
    <property type="evidence" value="ECO:0007669"/>
    <property type="project" value="InterPro"/>
</dbReference>
<evidence type="ECO:0000313" key="5">
    <source>
        <dbReference type="EMBL" id="TGL04053.1"/>
    </source>
</evidence>
<dbReference type="InterPro" id="IPR013762">
    <property type="entry name" value="Integrase-like_cat_sf"/>
</dbReference>
<dbReference type="Gene3D" id="1.10.443.10">
    <property type="entry name" value="Intergrase catalytic core"/>
    <property type="match status" value="1"/>
</dbReference>
<dbReference type="InterPro" id="IPR050090">
    <property type="entry name" value="Tyrosine_recombinase_XerCD"/>
</dbReference>
<dbReference type="PROSITE" id="PS51898">
    <property type="entry name" value="TYR_RECOMBINASE"/>
    <property type="match status" value="1"/>
</dbReference>
<accession>A0A7I0HPH3</accession>
<proteinExistence type="inferred from homology"/>
<dbReference type="CDD" id="cd00397">
    <property type="entry name" value="DNA_BRE_C"/>
    <property type="match status" value="1"/>
</dbReference>
<keyword evidence="3" id="KW-0233">DNA recombination</keyword>
<dbReference type="GO" id="GO:0006310">
    <property type="term" value="P:DNA recombination"/>
    <property type="evidence" value="ECO:0007669"/>
    <property type="project" value="UniProtKB-KW"/>
</dbReference>
<dbReference type="EMBL" id="RQFT01000011">
    <property type="protein sequence ID" value="TGL04053.1"/>
    <property type="molecule type" value="Genomic_DNA"/>
</dbReference>
<name>A0A7I0HPH3_9LEPT</name>
<dbReference type="PANTHER" id="PTHR30349:SF41">
    <property type="entry name" value="INTEGRASE_RECOMBINASE PROTEIN MJ0367-RELATED"/>
    <property type="match status" value="1"/>
</dbReference>
<dbReference type="GO" id="GO:0003677">
    <property type="term" value="F:DNA binding"/>
    <property type="evidence" value="ECO:0007669"/>
    <property type="project" value="UniProtKB-KW"/>
</dbReference>
<dbReference type="AlphaFoldDB" id="A0A7I0HPH3"/>
<protein>
    <submittedName>
        <fullName evidence="5">Site-specific integrase</fullName>
    </submittedName>
</protein>
<comment type="caution">
    <text evidence="5">The sequence shown here is derived from an EMBL/GenBank/DDBJ whole genome shotgun (WGS) entry which is preliminary data.</text>
</comment>
<reference evidence="5 6" key="1">
    <citation type="journal article" date="2019" name="PLoS Negl. Trop. Dis.">
        <title>Revisiting the worldwide diversity of Leptospira species in the environment.</title>
        <authorList>
            <person name="Vincent A.T."/>
            <person name="Schiettekatte O."/>
            <person name="Bourhy P."/>
            <person name="Veyrier F.J."/>
            <person name="Picardeau M."/>
        </authorList>
    </citation>
    <scope>NUCLEOTIDE SEQUENCE [LARGE SCALE GENOMIC DNA]</scope>
    <source>
        <strain evidence="5 6">201800273</strain>
    </source>
</reference>
<sequence length="279" mass="32125">METSKLSFMLKLTNIDANLPSRPQYKVCVSKFVNWIGRRPISEETLREYFQFLLKEMSPASVRLAKTSIKLWILKSHPSRNNIVFKNGIQMLFHELKVPKPNVSVTDSKLLTEKELKLMAKKLPKKYSLILRILYGTGCRISELLSVKISQCNDLQSHIETKVIGKGGKENILIISKSLYMKTKEVFGGSEYLFENSLTGKPYTRQMVHRNFKSIGLIELNRRVYPHQTRHSRISHLLRQGKPLDAVSRFANHFSSSFTATVYGQNKLDTKEILKSSYI</sequence>
<comment type="similarity">
    <text evidence="1">Belongs to the 'phage' integrase family.</text>
</comment>
<dbReference type="InterPro" id="IPR011010">
    <property type="entry name" value="DNA_brk_join_enz"/>
</dbReference>
<evidence type="ECO:0000256" key="2">
    <source>
        <dbReference type="ARBA" id="ARBA00023125"/>
    </source>
</evidence>
<dbReference type="Pfam" id="PF00589">
    <property type="entry name" value="Phage_integrase"/>
    <property type="match status" value="1"/>
</dbReference>
<dbReference type="Proteomes" id="UP000297641">
    <property type="component" value="Unassembled WGS sequence"/>
</dbReference>
<dbReference type="InterPro" id="IPR002104">
    <property type="entry name" value="Integrase_catalytic"/>
</dbReference>
<keyword evidence="2" id="KW-0238">DNA-binding</keyword>
<dbReference type="SUPFAM" id="SSF56349">
    <property type="entry name" value="DNA breaking-rejoining enzymes"/>
    <property type="match status" value="1"/>
</dbReference>
<evidence type="ECO:0000256" key="1">
    <source>
        <dbReference type="ARBA" id="ARBA00008857"/>
    </source>
</evidence>
<organism evidence="5 6">
    <name type="scientific">Leptospira bouyouniensis</name>
    <dbReference type="NCBI Taxonomy" id="2484911"/>
    <lineage>
        <taxon>Bacteria</taxon>
        <taxon>Pseudomonadati</taxon>
        <taxon>Spirochaetota</taxon>
        <taxon>Spirochaetia</taxon>
        <taxon>Leptospirales</taxon>
        <taxon>Leptospiraceae</taxon>
        <taxon>Leptospira</taxon>
    </lineage>
</organism>
<evidence type="ECO:0000256" key="3">
    <source>
        <dbReference type="ARBA" id="ARBA00023172"/>
    </source>
</evidence>
<evidence type="ECO:0000259" key="4">
    <source>
        <dbReference type="PROSITE" id="PS51898"/>
    </source>
</evidence>
<gene>
    <name evidence="5" type="ORF">EHQ43_11650</name>
</gene>